<sequence length="182" mass="20912">MIVKTEREKSASEPTGPVPISREEDPNPRHPTPDSMTENDTASTTDAQHMDEEKIKADLPLELWIWGGMTFTEDSMPNVCFYIRVCKYASRLELRERFGASSRIMKVLKFEDLRNYSLRSSLVNNTANHFVAYVHINPRNENSAPITLKFSKDCKLEDYEFLLSSLRSICHVDSDEARDVHV</sequence>
<accession>A0A0H2RHS9</accession>
<evidence type="ECO:0000313" key="3">
    <source>
        <dbReference type="Proteomes" id="UP000053477"/>
    </source>
</evidence>
<organism evidence="2 3">
    <name type="scientific">Schizopora paradoxa</name>
    <dbReference type="NCBI Taxonomy" id="27342"/>
    <lineage>
        <taxon>Eukaryota</taxon>
        <taxon>Fungi</taxon>
        <taxon>Dikarya</taxon>
        <taxon>Basidiomycota</taxon>
        <taxon>Agaricomycotina</taxon>
        <taxon>Agaricomycetes</taxon>
        <taxon>Hymenochaetales</taxon>
        <taxon>Schizoporaceae</taxon>
        <taxon>Schizopora</taxon>
    </lineage>
</organism>
<dbReference type="Proteomes" id="UP000053477">
    <property type="component" value="Unassembled WGS sequence"/>
</dbReference>
<reference evidence="2 3" key="1">
    <citation type="submission" date="2015-04" db="EMBL/GenBank/DDBJ databases">
        <title>Complete genome sequence of Schizopora paradoxa KUC8140, a cosmopolitan wood degrader in East Asia.</title>
        <authorList>
            <consortium name="DOE Joint Genome Institute"/>
            <person name="Min B."/>
            <person name="Park H."/>
            <person name="Jang Y."/>
            <person name="Kim J.-J."/>
            <person name="Kim K.H."/>
            <person name="Pangilinan J."/>
            <person name="Lipzen A."/>
            <person name="Riley R."/>
            <person name="Grigoriev I.V."/>
            <person name="Spatafora J.W."/>
            <person name="Choi I.-G."/>
        </authorList>
    </citation>
    <scope>NUCLEOTIDE SEQUENCE [LARGE SCALE GENOMIC DNA]</scope>
    <source>
        <strain evidence="2 3">KUC8140</strain>
    </source>
</reference>
<dbReference type="AlphaFoldDB" id="A0A0H2RHS9"/>
<feature type="compositionally biased region" description="Basic and acidic residues" evidence="1">
    <location>
        <begin position="21"/>
        <end position="32"/>
    </location>
</feature>
<evidence type="ECO:0000256" key="1">
    <source>
        <dbReference type="SAM" id="MobiDB-lite"/>
    </source>
</evidence>
<feature type="compositionally biased region" description="Basic and acidic residues" evidence="1">
    <location>
        <begin position="1"/>
        <end position="11"/>
    </location>
</feature>
<proteinExistence type="predicted"/>
<feature type="compositionally biased region" description="Polar residues" evidence="1">
    <location>
        <begin position="34"/>
        <end position="47"/>
    </location>
</feature>
<evidence type="ECO:0000313" key="2">
    <source>
        <dbReference type="EMBL" id="KLO09078.1"/>
    </source>
</evidence>
<dbReference type="InParanoid" id="A0A0H2RHS9"/>
<protein>
    <submittedName>
        <fullName evidence="2">Uncharacterized protein</fullName>
    </submittedName>
</protein>
<dbReference type="EMBL" id="KQ086067">
    <property type="protein sequence ID" value="KLO09078.1"/>
    <property type="molecule type" value="Genomic_DNA"/>
</dbReference>
<feature type="region of interest" description="Disordered" evidence="1">
    <location>
        <begin position="1"/>
        <end position="48"/>
    </location>
</feature>
<name>A0A0H2RHS9_9AGAM</name>
<gene>
    <name evidence="2" type="ORF">SCHPADRAFT_582559</name>
</gene>
<keyword evidence="3" id="KW-1185">Reference proteome</keyword>